<keyword evidence="2" id="KW-1185">Reference proteome</keyword>
<feature type="non-terminal residue" evidence="1">
    <location>
        <position position="1"/>
    </location>
</feature>
<protein>
    <submittedName>
        <fullName evidence="1">Uncharacterized protein</fullName>
    </submittedName>
</protein>
<evidence type="ECO:0000313" key="2">
    <source>
        <dbReference type="Proteomes" id="UP001189429"/>
    </source>
</evidence>
<reference evidence="1" key="1">
    <citation type="submission" date="2023-10" db="EMBL/GenBank/DDBJ databases">
        <authorList>
            <person name="Chen Y."/>
            <person name="Shah S."/>
            <person name="Dougan E. K."/>
            <person name="Thang M."/>
            <person name="Chan C."/>
        </authorList>
    </citation>
    <scope>NUCLEOTIDE SEQUENCE [LARGE SCALE GENOMIC DNA]</scope>
</reference>
<name>A0ABN9XK06_9DINO</name>
<gene>
    <name evidence="1" type="ORF">PCOR1329_LOCUS77377</name>
</gene>
<comment type="caution">
    <text evidence="1">The sequence shown here is derived from an EMBL/GenBank/DDBJ whole genome shotgun (WGS) entry which is preliminary data.</text>
</comment>
<dbReference type="EMBL" id="CAUYUJ010020703">
    <property type="protein sequence ID" value="CAK0899964.1"/>
    <property type="molecule type" value="Genomic_DNA"/>
</dbReference>
<organism evidence="1 2">
    <name type="scientific">Prorocentrum cordatum</name>
    <dbReference type="NCBI Taxonomy" id="2364126"/>
    <lineage>
        <taxon>Eukaryota</taxon>
        <taxon>Sar</taxon>
        <taxon>Alveolata</taxon>
        <taxon>Dinophyceae</taxon>
        <taxon>Prorocentrales</taxon>
        <taxon>Prorocentraceae</taxon>
        <taxon>Prorocentrum</taxon>
    </lineage>
</organism>
<proteinExistence type="predicted"/>
<evidence type="ECO:0000313" key="1">
    <source>
        <dbReference type="EMBL" id="CAK0899964.1"/>
    </source>
</evidence>
<accession>A0ABN9XK06</accession>
<sequence length="152" mass="17595">VWGMLAAGVLRVHVLDEGEVMDRSMHVDLIEDEFDDWKLNCDFLVCDYERCLRTPEAVHALSHCGLKLVDDCPKVSQVFSAIENARKILRERLDRTCPVELEPRGAFVRRLRAAVRWANTNRSEQLWYISTNQKERTADCLNSNPHGARTKW</sequence>
<dbReference type="Proteomes" id="UP001189429">
    <property type="component" value="Unassembled WGS sequence"/>
</dbReference>